<reference evidence="14 15" key="1">
    <citation type="journal article" date="2018" name="Sci. Rep.">
        <title>Raphidocelis subcapitata (=Pseudokirchneriella subcapitata) provides an insight into genome evolution and environmental adaptations in the Sphaeropleales.</title>
        <authorList>
            <person name="Suzuki S."/>
            <person name="Yamaguchi H."/>
            <person name="Nakajima N."/>
            <person name="Kawachi M."/>
        </authorList>
    </citation>
    <scope>NUCLEOTIDE SEQUENCE [LARGE SCALE GENOMIC DNA]</scope>
    <source>
        <strain evidence="14 15">NIES-35</strain>
    </source>
</reference>
<evidence type="ECO:0000256" key="9">
    <source>
        <dbReference type="ARBA" id="ARBA00023170"/>
    </source>
</evidence>
<feature type="transmembrane region" description="Helical" evidence="12">
    <location>
        <begin position="496"/>
        <end position="520"/>
    </location>
</feature>
<feature type="region of interest" description="Disordered" evidence="11">
    <location>
        <begin position="565"/>
        <end position="604"/>
    </location>
</feature>
<evidence type="ECO:0000256" key="1">
    <source>
        <dbReference type="ARBA" id="ARBA00004167"/>
    </source>
</evidence>
<keyword evidence="15" id="KW-1185">Reference proteome</keyword>
<keyword evidence="7 12" id="KW-1133">Transmembrane helix</keyword>
<dbReference type="OrthoDB" id="541221at2759"/>
<evidence type="ECO:0000256" key="8">
    <source>
        <dbReference type="ARBA" id="ARBA00023136"/>
    </source>
</evidence>
<dbReference type="PANTHER" id="PTHR47986:SF1">
    <property type="entry name" value="OS04G0685900 PROTEIN"/>
    <property type="match status" value="1"/>
</dbReference>
<evidence type="ECO:0000256" key="12">
    <source>
        <dbReference type="SAM" id="Phobius"/>
    </source>
</evidence>
<dbReference type="Proteomes" id="UP000247498">
    <property type="component" value="Unassembled WGS sequence"/>
</dbReference>
<evidence type="ECO:0000313" key="15">
    <source>
        <dbReference type="Proteomes" id="UP000247498"/>
    </source>
</evidence>
<feature type="region of interest" description="Disordered" evidence="11">
    <location>
        <begin position="622"/>
        <end position="695"/>
    </location>
</feature>
<feature type="compositionally biased region" description="Polar residues" evidence="11">
    <location>
        <begin position="744"/>
        <end position="760"/>
    </location>
</feature>
<keyword evidence="3" id="KW-0433">Leucine-rich repeat</keyword>
<evidence type="ECO:0000256" key="7">
    <source>
        <dbReference type="ARBA" id="ARBA00022989"/>
    </source>
</evidence>
<feature type="compositionally biased region" description="Low complexity" evidence="11">
    <location>
        <begin position="159"/>
        <end position="215"/>
    </location>
</feature>
<feature type="compositionally biased region" description="Pro residues" evidence="11">
    <location>
        <begin position="657"/>
        <end position="666"/>
    </location>
</feature>
<evidence type="ECO:0000256" key="10">
    <source>
        <dbReference type="ARBA" id="ARBA00023180"/>
    </source>
</evidence>
<evidence type="ECO:0008006" key="16">
    <source>
        <dbReference type="Google" id="ProtNLM"/>
    </source>
</evidence>
<feature type="compositionally biased region" description="Gly residues" evidence="11">
    <location>
        <begin position="149"/>
        <end position="158"/>
    </location>
</feature>
<evidence type="ECO:0000256" key="3">
    <source>
        <dbReference type="ARBA" id="ARBA00022614"/>
    </source>
</evidence>
<evidence type="ECO:0000256" key="13">
    <source>
        <dbReference type="SAM" id="SignalP"/>
    </source>
</evidence>
<keyword evidence="10" id="KW-0325">Glycoprotein</keyword>
<evidence type="ECO:0000256" key="4">
    <source>
        <dbReference type="ARBA" id="ARBA00022692"/>
    </source>
</evidence>
<protein>
    <recommendedName>
        <fullName evidence="16">Leucine-rich repeat-containing N-terminal plant-type domain-containing protein</fullName>
    </recommendedName>
</protein>
<keyword evidence="8 12" id="KW-0472">Membrane</keyword>
<feature type="region of interest" description="Disordered" evidence="11">
    <location>
        <begin position="734"/>
        <end position="760"/>
    </location>
</feature>
<gene>
    <name evidence="14" type="ORF">Rsub_09498</name>
</gene>
<dbReference type="SUPFAM" id="SSF52058">
    <property type="entry name" value="L domain-like"/>
    <property type="match status" value="1"/>
</dbReference>
<proteinExistence type="predicted"/>
<dbReference type="GO" id="GO:0005930">
    <property type="term" value="C:axoneme"/>
    <property type="evidence" value="ECO:0007669"/>
    <property type="project" value="UniProtKB-SubCell"/>
</dbReference>
<dbReference type="EMBL" id="BDRX01000091">
    <property type="protein sequence ID" value="GBF97025.1"/>
    <property type="molecule type" value="Genomic_DNA"/>
</dbReference>
<feature type="compositionally biased region" description="Low complexity" evidence="11">
    <location>
        <begin position="667"/>
        <end position="679"/>
    </location>
</feature>
<dbReference type="InterPro" id="IPR032675">
    <property type="entry name" value="LRR_dom_sf"/>
</dbReference>
<sequence length="760" mass="76125">MARRGPRRSGAAAVCCLLVLAAAGRAAAQSQGAALEKLRAALQPDGWQNVDPSADACASPGTVTPGVMCSGSAITQLNLGGKNLQGSIPNDPSLWADLPGLTGIDLSGNPKLVGSVPEALSSAIALKSINVANSGVAGDVPSSLSGKVSGVGGAGSGSPGSMDGSSNATNSTSTSGQSGQQQQDAQKDQQQQGAQGSEQQQPEKQQQEQQQEQVQASSKEGDASKAASEPPAAGAQPSKTKISDAPICACALQGVSSGDCLAALDTRCAADAGPSGAEKEACDSVSKATISTDAAATLASFLAGECFVGQGMDVSPCVCFQDPNSNDCAKARLSQCTKKAKLCVPLQINTEPLVVAAFARENCPVAPPRQSGVQVNVTFTQLTLGQWTAQLTQSIGNAIAATGNVSAADVRLADVRPFVTPSAGRRRLLQTANGVQAVYFAVSPDPDDVNTRLQLAASDGSLAKALAAYGVPSSSQPSVALKSFYGPPPSATTFPLWLLAPILVGVVALVALTVLACVLIRRCRRGGGAEPRHAEFAPAPLGSFGEKVPLPAAAAAAAAPAAAPAAGSDKDYHSQRPYEAHASPATVPASPAPLPSPARSGGGAPAAAAAAAAAPVVSHSVRLTSNGGTSGGGGGGMDASFQPPAPIRTSSRDLNASPPPLPPPPATAAAAGPSGAPPAQWRTNVRPAGPVGGGGVAAGGVNSMTSANRGQQQAERAKFWAQFQETWQQVRETKRLKEDGEPGTPSSGTAWTETTVGRHH</sequence>
<organism evidence="14 15">
    <name type="scientific">Raphidocelis subcapitata</name>
    <dbReference type="NCBI Taxonomy" id="307507"/>
    <lineage>
        <taxon>Eukaryota</taxon>
        <taxon>Viridiplantae</taxon>
        <taxon>Chlorophyta</taxon>
        <taxon>core chlorophytes</taxon>
        <taxon>Chlorophyceae</taxon>
        <taxon>CS clade</taxon>
        <taxon>Sphaeropleales</taxon>
        <taxon>Selenastraceae</taxon>
        <taxon>Raphidocelis</taxon>
    </lineage>
</organism>
<dbReference type="InterPro" id="IPR052422">
    <property type="entry name" value="Auxin_Ser/Thr_Kinase"/>
</dbReference>
<dbReference type="Gene3D" id="3.80.10.10">
    <property type="entry name" value="Ribonuclease Inhibitor"/>
    <property type="match status" value="1"/>
</dbReference>
<dbReference type="InParanoid" id="A0A2V0PJ00"/>
<evidence type="ECO:0000256" key="2">
    <source>
        <dbReference type="ARBA" id="ARBA00004430"/>
    </source>
</evidence>
<feature type="compositionally biased region" description="Gly residues" evidence="11">
    <location>
        <begin position="628"/>
        <end position="637"/>
    </location>
</feature>
<evidence type="ECO:0000256" key="6">
    <source>
        <dbReference type="ARBA" id="ARBA00022737"/>
    </source>
</evidence>
<keyword evidence="6" id="KW-0677">Repeat</keyword>
<dbReference type="AlphaFoldDB" id="A0A2V0PJ00"/>
<accession>A0A2V0PJ00</accession>
<name>A0A2V0PJ00_9CHLO</name>
<evidence type="ECO:0000313" key="14">
    <source>
        <dbReference type="EMBL" id="GBF97025.1"/>
    </source>
</evidence>
<comment type="subcellular location">
    <subcellularLocation>
        <location evidence="2">Cytoplasm</location>
        <location evidence="2">Cytoskeleton</location>
        <location evidence="2">Cilium axoneme</location>
    </subcellularLocation>
    <subcellularLocation>
        <location evidence="1">Membrane</location>
        <topology evidence="1">Single-pass membrane protein</topology>
    </subcellularLocation>
</comment>
<feature type="region of interest" description="Disordered" evidence="11">
    <location>
        <begin position="147"/>
        <end position="239"/>
    </location>
</feature>
<dbReference type="PANTHER" id="PTHR47986">
    <property type="entry name" value="OSJNBA0070M12.3 PROTEIN"/>
    <property type="match status" value="1"/>
</dbReference>
<feature type="signal peptide" evidence="13">
    <location>
        <begin position="1"/>
        <end position="28"/>
    </location>
</feature>
<feature type="compositionally biased region" description="Basic and acidic residues" evidence="11">
    <location>
        <begin position="568"/>
        <end position="579"/>
    </location>
</feature>
<evidence type="ECO:0000256" key="11">
    <source>
        <dbReference type="SAM" id="MobiDB-lite"/>
    </source>
</evidence>
<evidence type="ECO:0000256" key="5">
    <source>
        <dbReference type="ARBA" id="ARBA00022729"/>
    </source>
</evidence>
<feature type="compositionally biased region" description="Low complexity" evidence="11">
    <location>
        <begin position="580"/>
        <end position="589"/>
    </location>
</feature>
<comment type="caution">
    <text evidence="14">The sequence shown here is derived from an EMBL/GenBank/DDBJ whole genome shotgun (WGS) entry which is preliminary data.</text>
</comment>
<feature type="chain" id="PRO_5015960714" description="Leucine-rich repeat-containing N-terminal plant-type domain-containing protein" evidence="13">
    <location>
        <begin position="29"/>
        <end position="760"/>
    </location>
</feature>
<dbReference type="GO" id="GO:0016020">
    <property type="term" value="C:membrane"/>
    <property type="evidence" value="ECO:0007669"/>
    <property type="project" value="UniProtKB-SubCell"/>
</dbReference>
<keyword evidence="9" id="KW-0675">Receptor</keyword>
<keyword evidence="4 12" id="KW-0812">Transmembrane</keyword>
<keyword evidence="5 13" id="KW-0732">Signal</keyword>